<dbReference type="EMBL" id="BPLQ01009278">
    <property type="protein sequence ID" value="GIY43001.1"/>
    <property type="molecule type" value="Genomic_DNA"/>
</dbReference>
<feature type="transmembrane region" description="Helical" evidence="1">
    <location>
        <begin position="70"/>
        <end position="90"/>
    </location>
</feature>
<keyword evidence="1" id="KW-0812">Transmembrane</keyword>
<gene>
    <name evidence="2" type="ORF">CDAR_559801</name>
</gene>
<proteinExistence type="predicted"/>
<keyword evidence="1" id="KW-0472">Membrane</keyword>
<keyword evidence="1" id="KW-1133">Transmembrane helix</keyword>
<sequence>MQSLLSFVPLTECSSCRPVGRLSGAVERVRGADLVAPSRRARPLALRTLQLLHRPLRAHLPSTQCQVSHSYLSVCLIYLYHVMCDHLYFLRKKTRRERTNGIFLFMKKPM</sequence>
<evidence type="ECO:0000256" key="1">
    <source>
        <dbReference type="SAM" id="Phobius"/>
    </source>
</evidence>
<dbReference type="Proteomes" id="UP001054837">
    <property type="component" value="Unassembled WGS sequence"/>
</dbReference>
<evidence type="ECO:0000313" key="2">
    <source>
        <dbReference type="EMBL" id="GIY43001.1"/>
    </source>
</evidence>
<name>A0AAV4TCB3_9ARAC</name>
<accession>A0AAV4TCB3</accession>
<protein>
    <submittedName>
        <fullName evidence="2">Uncharacterized protein</fullName>
    </submittedName>
</protein>
<organism evidence="2 3">
    <name type="scientific">Caerostris darwini</name>
    <dbReference type="NCBI Taxonomy" id="1538125"/>
    <lineage>
        <taxon>Eukaryota</taxon>
        <taxon>Metazoa</taxon>
        <taxon>Ecdysozoa</taxon>
        <taxon>Arthropoda</taxon>
        <taxon>Chelicerata</taxon>
        <taxon>Arachnida</taxon>
        <taxon>Araneae</taxon>
        <taxon>Araneomorphae</taxon>
        <taxon>Entelegynae</taxon>
        <taxon>Araneoidea</taxon>
        <taxon>Araneidae</taxon>
        <taxon>Caerostris</taxon>
    </lineage>
</organism>
<comment type="caution">
    <text evidence="2">The sequence shown here is derived from an EMBL/GenBank/DDBJ whole genome shotgun (WGS) entry which is preliminary data.</text>
</comment>
<keyword evidence="3" id="KW-1185">Reference proteome</keyword>
<evidence type="ECO:0000313" key="3">
    <source>
        <dbReference type="Proteomes" id="UP001054837"/>
    </source>
</evidence>
<dbReference type="AlphaFoldDB" id="A0AAV4TCB3"/>
<reference evidence="2 3" key="1">
    <citation type="submission" date="2021-06" db="EMBL/GenBank/DDBJ databases">
        <title>Caerostris darwini draft genome.</title>
        <authorList>
            <person name="Kono N."/>
            <person name="Arakawa K."/>
        </authorList>
    </citation>
    <scope>NUCLEOTIDE SEQUENCE [LARGE SCALE GENOMIC DNA]</scope>
</reference>